<comment type="caution">
    <text evidence="2">The sequence shown here is derived from an EMBL/GenBank/DDBJ whole genome shotgun (WGS) entry which is preliminary data.</text>
</comment>
<reference evidence="2 3" key="1">
    <citation type="submission" date="2024-09" db="EMBL/GenBank/DDBJ databases">
        <authorList>
            <person name="Sun Q."/>
            <person name="Mori K."/>
        </authorList>
    </citation>
    <scope>NUCLEOTIDE SEQUENCE [LARGE SCALE GENOMIC DNA]</scope>
    <source>
        <strain evidence="2 3">JCM 13503</strain>
    </source>
</reference>
<dbReference type="InterPro" id="IPR039365">
    <property type="entry name" value="IS701-like"/>
</dbReference>
<accession>A0ABV6AWS8</accession>
<dbReference type="Proteomes" id="UP001589733">
    <property type="component" value="Unassembled WGS sequence"/>
</dbReference>
<gene>
    <name evidence="2" type="ORF">ACFFLM_08335</name>
</gene>
<dbReference type="Pfam" id="PF13546">
    <property type="entry name" value="DDE_5"/>
    <property type="match status" value="1"/>
</dbReference>
<keyword evidence="3" id="KW-1185">Reference proteome</keyword>
<proteinExistence type="predicted"/>
<dbReference type="InterPro" id="IPR038721">
    <property type="entry name" value="IS701-like_DDE_dom"/>
</dbReference>
<evidence type="ECO:0000313" key="2">
    <source>
        <dbReference type="EMBL" id="MFB9991965.1"/>
    </source>
</evidence>
<feature type="domain" description="Transposase IS701-like DDE" evidence="1">
    <location>
        <begin position="18"/>
        <end position="275"/>
    </location>
</feature>
<sequence length="443" mass="49586">MTIPQNWQRAFGGFLSPYLSLLDNTKQRAYLPRYVRGLLAPLERKSAQPWAEHVRVPYQRLHHFLNVSTWDARQFEDVLRPQAQRLCCGKNAVLIIDDTALPKSGESSVGVTHQYCGALGKIANCQSLVTLTLSDGALFAPLGMRLFLPKTWIEHPERCQRAGVPQERLEYKSKSEIALEELDRACEAGVTFRTVLADAGYGIGKEFRQALTTRGLTWAVGIVGIQKVFSLQVTLTDPPQQTGGRPGKHPITSEHSCAVKDVLKEFPPYRWHTVKGGKTSRWVAKRVRIADGVPNKRGLHLPGEEVWIVGEKRRGGEVKYSATNHPASTPMTHLVRDIKARWACEVLHLQCKEELGLDHFEGRSLLGLEHHVILVLLTLLFLQTLRAPTGARTQDALTLPQARRTVSYALEYSRITLCPHCGGRIDTPSKSPNHSNKILQDFV</sequence>
<protein>
    <submittedName>
        <fullName evidence="2">IS701 family transposase</fullName>
    </submittedName>
</protein>
<evidence type="ECO:0000313" key="3">
    <source>
        <dbReference type="Proteomes" id="UP001589733"/>
    </source>
</evidence>
<organism evidence="2 3">
    <name type="scientific">Deinococcus oregonensis</name>
    <dbReference type="NCBI Taxonomy" id="1805970"/>
    <lineage>
        <taxon>Bacteria</taxon>
        <taxon>Thermotogati</taxon>
        <taxon>Deinococcota</taxon>
        <taxon>Deinococci</taxon>
        <taxon>Deinococcales</taxon>
        <taxon>Deinococcaceae</taxon>
        <taxon>Deinococcus</taxon>
    </lineage>
</organism>
<dbReference type="SUPFAM" id="SSF53098">
    <property type="entry name" value="Ribonuclease H-like"/>
    <property type="match status" value="1"/>
</dbReference>
<dbReference type="EMBL" id="JBHLYR010000027">
    <property type="protein sequence ID" value="MFB9991965.1"/>
    <property type="molecule type" value="Genomic_DNA"/>
</dbReference>
<dbReference type="InterPro" id="IPR012337">
    <property type="entry name" value="RNaseH-like_sf"/>
</dbReference>
<dbReference type="RefSeq" id="WP_380008005.1">
    <property type="nucleotide sequence ID" value="NZ_JBHLYR010000027.1"/>
</dbReference>
<dbReference type="PANTHER" id="PTHR33627">
    <property type="entry name" value="TRANSPOSASE"/>
    <property type="match status" value="1"/>
</dbReference>
<evidence type="ECO:0000259" key="1">
    <source>
        <dbReference type="Pfam" id="PF13546"/>
    </source>
</evidence>
<dbReference type="PANTHER" id="PTHR33627:SF1">
    <property type="entry name" value="TRANSPOSASE"/>
    <property type="match status" value="1"/>
</dbReference>
<dbReference type="NCBIfam" id="NF033540">
    <property type="entry name" value="transpos_IS701"/>
    <property type="match status" value="1"/>
</dbReference>
<name>A0ABV6AWS8_9DEIO</name>